<dbReference type="EMBL" id="CAMGYJ010000002">
    <property type="protein sequence ID" value="CAI0381685.1"/>
    <property type="molecule type" value="Genomic_DNA"/>
</dbReference>
<feature type="region of interest" description="Disordered" evidence="1">
    <location>
        <begin position="1"/>
        <end position="38"/>
    </location>
</feature>
<gene>
    <name evidence="2" type="ORF">LITE_LOCUS3248</name>
</gene>
<dbReference type="AlphaFoldDB" id="A0AAV0H8R3"/>
<comment type="caution">
    <text evidence="2">The sequence shown here is derived from an EMBL/GenBank/DDBJ whole genome shotgun (WGS) entry which is preliminary data.</text>
</comment>
<dbReference type="Proteomes" id="UP001154282">
    <property type="component" value="Unassembled WGS sequence"/>
</dbReference>
<evidence type="ECO:0000313" key="2">
    <source>
        <dbReference type="EMBL" id="CAI0381685.1"/>
    </source>
</evidence>
<feature type="compositionally biased region" description="Basic and acidic residues" evidence="1">
    <location>
        <begin position="13"/>
        <end position="26"/>
    </location>
</feature>
<keyword evidence="3" id="KW-1185">Reference proteome</keyword>
<protein>
    <submittedName>
        <fullName evidence="2">Uncharacterized protein</fullName>
    </submittedName>
</protein>
<proteinExistence type="predicted"/>
<sequence length="106" mass="12315">AKRQQQQQLELGVDQRREQGLRERSGSLRRARSAPLAQSRRHYPGKIGLRCDRTIQGAGRIRVRDRSWACPDPRLPGRGRRRGFQPGPHRRARLRRFVQKAAHGLH</sequence>
<feature type="non-terminal residue" evidence="2">
    <location>
        <position position="1"/>
    </location>
</feature>
<organism evidence="2 3">
    <name type="scientific">Linum tenue</name>
    <dbReference type="NCBI Taxonomy" id="586396"/>
    <lineage>
        <taxon>Eukaryota</taxon>
        <taxon>Viridiplantae</taxon>
        <taxon>Streptophyta</taxon>
        <taxon>Embryophyta</taxon>
        <taxon>Tracheophyta</taxon>
        <taxon>Spermatophyta</taxon>
        <taxon>Magnoliopsida</taxon>
        <taxon>eudicotyledons</taxon>
        <taxon>Gunneridae</taxon>
        <taxon>Pentapetalae</taxon>
        <taxon>rosids</taxon>
        <taxon>fabids</taxon>
        <taxon>Malpighiales</taxon>
        <taxon>Linaceae</taxon>
        <taxon>Linum</taxon>
    </lineage>
</organism>
<evidence type="ECO:0000313" key="3">
    <source>
        <dbReference type="Proteomes" id="UP001154282"/>
    </source>
</evidence>
<name>A0AAV0H8R3_9ROSI</name>
<accession>A0AAV0H8R3</accession>
<reference evidence="2" key="1">
    <citation type="submission" date="2022-08" db="EMBL/GenBank/DDBJ databases">
        <authorList>
            <person name="Gutierrez-Valencia J."/>
        </authorList>
    </citation>
    <scope>NUCLEOTIDE SEQUENCE</scope>
</reference>
<evidence type="ECO:0000256" key="1">
    <source>
        <dbReference type="SAM" id="MobiDB-lite"/>
    </source>
</evidence>